<evidence type="ECO:0000313" key="3">
    <source>
        <dbReference type="Proteomes" id="UP001266305"/>
    </source>
</evidence>
<comment type="caution">
    <text evidence="2">The sequence shown here is derived from an EMBL/GenBank/DDBJ whole genome shotgun (WGS) entry which is preliminary data.</text>
</comment>
<accession>A0ABQ9URW1</accession>
<feature type="region of interest" description="Disordered" evidence="1">
    <location>
        <begin position="13"/>
        <end position="62"/>
    </location>
</feature>
<proteinExistence type="predicted"/>
<sequence length="225" mass="23723">MFWVLANMLHKKKKKSSKKSAELGLGNSVPPERRWWGPGQGNGKSQSKNRGPGGHLTQGTGSAVREGGLSALSGSLSHCSSGAREEWAQAREAESIILKERSLIEVRKNGKMSGVGVARVSGIREQAVEEAQVLAGSMGMPREGSAFRAQGCIPATPGLQGKRTPEETPDPAVPTLADLPVPLLCWGGLENEPVFRPDLLQPPTSRAGSRPQGGGCAADALFLIK</sequence>
<keyword evidence="3" id="KW-1185">Reference proteome</keyword>
<organism evidence="2 3">
    <name type="scientific">Saguinus oedipus</name>
    <name type="common">Cotton-top tamarin</name>
    <name type="synonym">Oedipomidas oedipus</name>
    <dbReference type="NCBI Taxonomy" id="9490"/>
    <lineage>
        <taxon>Eukaryota</taxon>
        <taxon>Metazoa</taxon>
        <taxon>Chordata</taxon>
        <taxon>Craniata</taxon>
        <taxon>Vertebrata</taxon>
        <taxon>Euteleostomi</taxon>
        <taxon>Mammalia</taxon>
        <taxon>Eutheria</taxon>
        <taxon>Euarchontoglires</taxon>
        <taxon>Primates</taxon>
        <taxon>Haplorrhini</taxon>
        <taxon>Platyrrhini</taxon>
        <taxon>Cebidae</taxon>
        <taxon>Callitrichinae</taxon>
        <taxon>Saguinus</taxon>
    </lineage>
</organism>
<dbReference type="Proteomes" id="UP001266305">
    <property type="component" value="Unassembled WGS sequence"/>
</dbReference>
<reference evidence="2 3" key="1">
    <citation type="submission" date="2023-05" db="EMBL/GenBank/DDBJ databases">
        <title>B98-5 Cell Line De Novo Hybrid Assembly: An Optical Mapping Approach.</title>
        <authorList>
            <person name="Kananen K."/>
            <person name="Auerbach J.A."/>
            <person name="Kautto E."/>
            <person name="Blachly J.S."/>
        </authorList>
    </citation>
    <scope>NUCLEOTIDE SEQUENCE [LARGE SCALE GENOMIC DNA]</scope>
    <source>
        <strain evidence="2">B95-8</strain>
        <tissue evidence="2">Cell line</tissue>
    </source>
</reference>
<gene>
    <name evidence="2" type="ORF">P7K49_021154</name>
</gene>
<evidence type="ECO:0000256" key="1">
    <source>
        <dbReference type="SAM" id="MobiDB-lite"/>
    </source>
</evidence>
<dbReference type="EMBL" id="JASSZA010000010">
    <property type="protein sequence ID" value="KAK2099806.1"/>
    <property type="molecule type" value="Genomic_DNA"/>
</dbReference>
<evidence type="ECO:0000313" key="2">
    <source>
        <dbReference type="EMBL" id="KAK2099806.1"/>
    </source>
</evidence>
<protein>
    <submittedName>
        <fullName evidence="2">Uncharacterized protein</fullName>
    </submittedName>
</protein>
<name>A0ABQ9URW1_SAGOE</name>